<dbReference type="InterPro" id="IPR001789">
    <property type="entry name" value="Sig_transdc_resp-reg_receiver"/>
</dbReference>
<dbReference type="NCBIfam" id="TIGR00229">
    <property type="entry name" value="sensory_box"/>
    <property type="match status" value="1"/>
</dbReference>
<dbReference type="PANTHER" id="PTHR44591:SF3">
    <property type="entry name" value="RESPONSE REGULATORY DOMAIN-CONTAINING PROTEIN"/>
    <property type="match status" value="1"/>
</dbReference>
<dbReference type="InterPro" id="IPR001932">
    <property type="entry name" value="PPM-type_phosphatase-like_dom"/>
</dbReference>
<dbReference type="InterPro" id="IPR011006">
    <property type="entry name" value="CheY-like_superfamily"/>
</dbReference>
<dbReference type="SMART" id="SM00448">
    <property type="entry name" value="REC"/>
    <property type="match status" value="1"/>
</dbReference>
<dbReference type="PROSITE" id="PS50113">
    <property type="entry name" value="PAC"/>
    <property type="match status" value="1"/>
</dbReference>
<dbReference type="PROSITE" id="PS50110">
    <property type="entry name" value="RESPONSE_REGULATORY"/>
    <property type="match status" value="1"/>
</dbReference>
<dbReference type="GO" id="GO:0000160">
    <property type="term" value="P:phosphorelay signal transduction system"/>
    <property type="evidence" value="ECO:0007669"/>
    <property type="project" value="InterPro"/>
</dbReference>
<dbReference type="CDD" id="cd00130">
    <property type="entry name" value="PAS"/>
    <property type="match status" value="1"/>
</dbReference>
<protein>
    <recommendedName>
        <fullName evidence="1">Stage 0 sporulation protein A homolog</fullName>
    </recommendedName>
</protein>
<keyword evidence="5" id="KW-0175">Coiled coil</keyword>
<comment type="function">
    <text evidence="3">May play the central regulatory role in sporulation. It may be an element of the effector pathway responsible for the activation of sporulation genes in response to nutritional stress. Spo0A may act in concert with spo0H (a sigma factor) to control the expression of some genes that are critical to the sporulation process.</text>
</comment>
<dbReference type="Pfam" id="PF07228">
    <property type="entry name" value="SpoIIE"/>
    <property type="match status" value="1"/>
</dbReference>
<feature type="coiled-coil region" evidence="5">
    <location>
        <begin position="250"/>
        <end position="284"/>
    </location>
</feature>
<evidence type="ECO:0000256" key="2">
    <source>
        <dbReference type="ARBA" id="ARBA00022553"/>
    </source>
</evidence>
<dbReference type="InterPro" id="IPR035965">
    <property type="entry name" value="PAS-like_dom_sf"/>
</dbReference>
<evidence type="ECO:0000259" key="8">
    <source>
        <dbReference type="PROSITE" id="PS50113"/>
    </source>
</evidence>
<feature type="domain" description="PAC" evidence="8">
    <location>
        <begin position="207"/>
        <end position="259"/>
    </location>
</feature>
<organism evidence="9 10">
    <name type="scientific">Halanaerobacter jeridensis</name>
    <dbReference type="NCBI Taxonomy" id="706427"/>
    <lineage>
        <taxon>Bacteria</taxon>
        <taxon>Bacillati</taxon>
        <taxon>Bacillota</taxon>
        <taxon>Clostridia</taxon>
        <taxon>Halanaerobiales</taxon>
        <taxon>Halobacteroidaceae</taxon>
        <taxon>Halanaerobacter</taxon>
    </lineage>
</organism>
<dbReference type="InterPro" id="IPR036457">
    <property type="entry name" value="PPM-type-like_dom_sf"/>
</dbReference>
<keyword evidence="2 4" id="KW-0597">Phosphoprotein</keyword>
<evidence type="ECO:0000256" key="5">
    <source>
        <dbReference type="SAM" id="Coils"/>
    </source>
</evidence>
<reference evidence="9" key="1">
    <citation type="submission" date="2021-01" db="EMBL/GenBank/DDBJ databases">
        <title>Genomic Encyclopedia of Type Strains, Phase IV (KMG-IV): sequencing the most valuable type-strain genomes for metagenomic binning, comparative biology and taxonomic classification.</title>
        <authorList>
            <person name="Goeker M."/>
        </authorList>
    </citation>
    <scope>NUCLEOTIDE SEQUENCE</scope>
    <source>
        <strain evidence="9">DSM 23230</strain>
    </source>
</reference>
<keyword evidence="10" id="KW-1185">Reference proteome</keyword>
<gene>
    <name evidence="9" type="ORF">JOC47_002968</name>
</gene>
<proteinExistence type="predicted"/>
<evidence type="ECO:0000259" key="6">
    <source>
        <dbReference type="PROSITE" id="PS50110"/>
    </source>
</evidence>
<evidence type="ECO:0000256" key="3">
    <source>
        <dbReference type="ARBA" id="ARBA00024867"/>
    </source>
</evidence>
<feature type="domain" description="Response regulatory" evidence="6">
    <location>
        <begin position="6"/>
        <end position="122"/>
    </location>
</feature>
<dbReference type="Pfam" id="PF00072">
    <property type="entry name" value="Response_reg"/>
    <property type="match status" value="1"/>
</dbReference>
<accession>A0A939BQF6</accession>
<sequence length="417" mass="47817">MSSRNSILIVDDNNQNLEVLGKILNNNEYRIALSKEAQTALDFVENEKPDLILLDIMMPEIDGFEICEKLKANKVSADIPVIFMSAVDDADKRLKAFAVGGVDYISKPLHKQEVLARVETQLQLSQTKQELKTKTEQQNILLNNIETQVWYLTDESTYGQANQSHAQFLGIEKEKIEGKSISEFLDPEATEICIIGNREVFEKKKQIQKEEKVENTQGEERILKIIKTPKLDENGSVKYVVCSAEDITEKKKLENELKMQNMELESLYSELEAELEKASQLHQQFLPTDLPIMEKLTYETYFQPSDNLGGDFYDIIKLEDQLLFYLADVSGHGLDSSMLNIFLRETINNYLLYEYDGEEKLLPSQLISYVAEQYGEENFPEDYFICLLAGVVDIEKMEITFANAGFQFGPLKISRHR</sequence>
<feature type="coiled-coil region" evidence="5">
    <location>
        <begin position="117"/>
        <end position="148"/>
    </location>
</feature>
<evidence type="ECO:0000256" key="4">
    <source>
        <dbReference type="PROSITE-ProRule" id="PRU00169"/>
    </source>
</evidence>
<dbReference type="EMBL" id="JAFBDQ010000025">
    <property type="protein sequence ID" value="MBM7558098.1"/>
    <property type="molecule type" value="Genomic_DNA"/>
</dbReference>
<dbReference type="CDD" id="cd19920">
    <property type="entry name" value="REC_PA4781-like"/>
    <property type="match status" value="1"/>
</dbReference>
<name>A0A939BQF6_9FIRM</name>
<dbReference type="SUPFAM" id="SSF52172">
    <property type="entry name" value="CheY-like"/>
    <property type="match status" value="1"/>
</dbReference>
<dbReference type="InterPro" id="IPR000700">
    <property type="entry name" value="PAS-assoc_C"/>
</dbReference>
<evidence type="ECO:0000259" key="7">
    <source>
        <dbReference type="PROSITE" id="PS50112"/>
    </source>
</evidence>
<dbReference type="SUPFAM" id="SSF55785">
    <property type="entry name" value="PYP-like sensor domain (PAS domain)"/>
    <property type="match status" value="1"/>
</dbReference>
<dbReference type="InterPro" id="IPR000014">
    <property type="entry name" value="PAS"/>
</dbReference>
<dbReference type="Pfam" id="PF08448">
    <property type="entry name" value="PAS_4"/>
    <property type="match status" value="1"/>
</dbReference>
<comment type="caution">
    <text evidence="9">The sequence shown here is derived from an EMBL/GenBank/DDBJ whole genome shotgun (WGS) entry which is preliminary data.</text>
</comment>
<feature type="domain" description="PAS" evidence="7">
    <location>
        <begin position="134"/>
        <end position="188"/>
    </location>
</feature>
<evidence type="ECO:0000313" key="10">
    <source>
        <dbReference type="Proteomes" id="UP000774000"/>
    </source>
</evidence>
<dbReference type="PANTHER" id="PTHR44591">
    <property type="entry name" value="STRESS RESPONSE REGULATOR PROTEIN 1"/>
    <property type="match status" value="1"/>
</dbReference>
<dbReference type="Gene3D" id="3.30.450.20">
    <property type="entry name" value="PAS domain"/>
    <property type="match status" value="1"/>
</dbReference>
<feature type="modified residue" description="4-aspartylphosphate" evidence="4">
    <location>
        <position position="55"/>
    </location>
</feature>
<evidence type="ECO:0000256" key="1">
    <source>
        <dbReference type="ARBA" id="ARBA00018672"/>
    </source>
</evidence>
<dbReference type="Proteomes" id="UP000774000">
    <property type="component" value="Unassembled WGS sequence"/>
</dbReference>
<dbReference type="InterPro" id="IPR013656">
    <property type="entry name" value="PAS_4"/>
</dbReference>
<dbReference type="InterPro" id="IPR050595">
    <property type="entry name" value="Bact_response_regulator"/>
</dbReference>
<dbReference type="AlphaFoldDB" id="A0A939BQF6"/>
<evidence type="ECO:0000313" key="9">
    <source>
        <dbReference type="EMBL" id="MBM7558098.1"/>
    </source>
</evidence>
<dbReference type="PROSITE" id="PS50112">
    <property type="entry name" value="PAS"/>
    <property type="match status" value="1"/>
</dbReference>
<dbReference type="Gene3D" id="3.40.50.2300">
    <property type="match status" value="1"/>
</dbReference>
<dbReference type="Gene3D" id="3.60.40.10">
    <property type="entry name" value="PPM-type phosphatase domain"/>
    <property type="match status" value="1"/>
</dbReference>